<dbReference type="InterPro" id="IPR036457">
    <property type="entry name" value="PPM-type-like_dom_sf"/>
</dbReference>
<dbReference type="AlphaFoldDB" id="S0G7X3"/>
<evidence type="ECO:0000256" key="5">
    <source>
        <dbReference type="ARBA" id="ARBA00022989"/>
    </source>
</evidence>
<evidence type="ECO:0000256" key="6">
    <source>
        <dbReference type="ARBA" id="ARBA00023136"/>
    </source>
</evidence>
<dbReference type="OrthoDB" id="9802500at2"/>
<dbReference type="SUPFAM" id="SSF158472">
    <property type="entry name" value="HAMP domain-like"/>
    <property type="match status" value="1"/>
</dbReference>
<evidence type="ECO:0000256" key="3">
    <source>
        <dbReference type="ARBA" id="ARBA00022692"/>
    </source>
</evidence>
<comment type="caution">
    <text evidence="9">The sequence shown here is derived from an EMBL/GenBank/DDBJ whole genome shotgun (WGS) entry which is preliminary data.</text>
</comment>
<dbReference type="Gene3D" id="6.10.340.10">
    <property type="match status" value="1"/>
</dbReference>
<dbReference type="Gene3D" id="3.30.450.20">
    <property type="entry name" value="PAS domain"/>
    <property type="match status" value="2"/>
</dbReference>
<dbReference type="GO" id="GO:0016791">
    <property type="term" value="F:phosphatase activity"/>
    <property type="evidence" value="ECO:0007669"/>
    <property type="project" value="TreeGrafter"/>
</dbReference>
<dbReference type="Proteomes" id="UP000014216">
    <property type="component" value="Unassembled WGS sequence"/>
</dbReference>
<dbReference type="GO" id="GO:0007165">
    <property type="term" value="P:signal transduction"/>
    <property type="evidence" value="ECO:0007669"/>
    <property type="project" value="InterPro"/>
</dbReference>
<dbReference type="EMBL" id="APJX01000001">
    <property type="protein sequence ID" value="EMS81552.1"/>
    <property type="molecule type" value="Genomic_DNA"/>
</dbReference>
<keyword evidence="6 7" id="KW-0472">Membrane</keyword>
<evidence type="ECO:0000256" key="1">
    <source>
        <dbReference type="ARBA" id="ARBA00004651"/>
    </source>
</evidence>
<feature type="transmembrane region" description="Helical" evidence="7">
    <location>
        <begin position="12"/>
        <end position="32"/>
    </location>
</feature>
<reference evidence="9 10" key="1">
    <citation type="journal article" date="2013" name="Genome Announc.">
        <title>Draft Genome Sequence of Desulfotignum phosphitoxidans DSM 13687 Strain FiPS-3.</title>
        <authorList>
            <person name="Poehlein A."/>
            <person name="Daniel R."/>
            <person name="Simeonova D.D."/>
        </authorList>
    </citation>
    <scope>NUCLEOTIDE SEQUENCE [LARGE SCALE GENOMIC DNA]</scope>
    <source>
        <strain evidence="9 10">DSM 13687</strain>
    </source>
</reference>
<evidence type="ECO:0000256" key="2">
    <source>
        <dbReference type="ARBA" id="ARBA00022475"/>
    </source>
</evidence>
<dbReference type="EC" id="3.1.3.3" evidence="9"/>
<dbReference type="Pfam" id="PF07228">
    <property type="entry name" value="SpoIIE"/>
    <property type="match status" value="1"/>
</dbReference>
<dbReference type="PANTHER" id="PTHR43156:SF2">
    <property type="entry name" value="STAGE II SPORULATION PROTEIN E"/>
    <property type="match status" value="1"/>
</dbReference>
<proteinExistence type="predicted"/>
<accession>S0G7X3</accession>
<evidence type="ECO:0000259" key="8">
    <source>
        <dbReference type="PROSITE" id="PS50885"/>
    </source>
</evidence>
<dbReference type="SUPFAM" id="SSF81606">
    <property type="entry name" value="PP2C-like"/>
    <property type="match status" value="1"/>
</dbReference>
<dbReference type="RefSeq" id="WP_006964299.1">
    <property type="nucleotide sequence ID" value="NZ_APJX01000001.1"/>
</dbReference>
<dbReference type="CDD" id="cd12913">
    <property type="entry name" value="PDC1_MCP_like"/>
    <property type="match status" value="1"/>
</dbReference>
<dbReference type="InterPro" id="IPR033479">
    <property type="entry name" value="dCache_1"/>
</dbReference>
<keyword evidence="10" id="KW-1185">Reference proteome</keyword>
<feature type="transmembrane region" description="Helical" evidence="7">
    <location>
        <begin position="306"/>
        <end position="324"/>
    </location>
</feature>
<dbReference type="PROSITE" id="PS50885">
    <property type="entry name" value="HAMP"/>
    <property type="match status" value="1"/>
</dbReference>
<sequence>MFRKIRIAPRMALMIIIGAGGILGAVIGYNYISARGLLLEELQEKSNHLARATAFRIEVTGYAVEKVVQSAAFMLTENKHTVAQQYDLLEKLVRDNPEIFGAAIAPWPKGKAPYVWCDVPPAQTLLRGDLNAEGYQYDVWDWFALPRDLTRTIWTEPYFDEGGGNVLMVTRAAPVWDAEDEFAGVITSDVSLEWLQEMLAQLPVGRSGYAFLVSATGVIISHPAGELIMNESIFSLAEARGSKNLRKIGQRMIQGETGFVFFDGLTDTRPAWLAFSPVPSTGWSVGLVFPEKELLGVVFDFSRNTLFFGAAGFVLLLVMSLLIARSISRPLQQLEAGARTLATGNLDVSLPVVTGKDEVAGLANAFESMRNDLKRYMIDLAQTTAAKERIESEIQIARDIQMSLVPHTFPPFPNRNDMEIYAILEPAREIGGDFYDFYMIDEDELCLVVGDVSGKGVPAALFMAVTRTFLRSIWQEEHSPAATMTRLNRELVRDNDSCMFVTLFCARINLTTGHCVYANGGHNPPFLLHAGKPAMAPPTVKGVVVGGMPDFTFDEGELLFAPGDAIFIYTDGVTEAMNPENALSGDAWTLEQIEKYRDLDCNGMVEAMRRALADYTRGAEQSDDITMLAFRRG</sequence>
<dbReference type="PANTHER" id="PTHR43156">
    <property type="entry name" value="STAGE II SPORULATION PROTEIN E-RELATED"/>
    <property type="match status" value="1"/>
</dbReference>
<keyword evidence="5 7" id="KW-1133">Transmembrane helix</keyword>
<evidence type="ECO:0000313" key="10">
    <source>
        <dbReference type="Proteomes" id="UP000014216"/>
    </source>
</evidence>
<gene>
    <name evidence="9" type="primary">rsbU</name>
    <name evidence="9" type="ORF">Dpo_1c06930</name>
</gene>
<dbReference type="InterPro" id="IPR003660">
    <property type="entry name" value="HAMP_dom"/>
</dbReference>
<dbReference type="Pfam" id="PF02743">
    <property type="entry name" value="dCache_1"/>
    <property type="match status" value="1"/>
</dbReference>
<keyword evidence="4 9" id="KW-0378">Hydrolase</keyword>
<dbReference type="InterPro" id="IPR052016">
    <property type="entry name" value="Bact_Sigma-Reg"/>
</dbReference>
<dbReference type="PATRIC" id="fig|1286635.3.peg.719"/>
<name>S0G7X3_9BACT</name>
<keyword evidence="2" id="KW-1003">Cell membrane</keyword>
<evidence type="ECO:0000256" key="4">
    <source>
        <dbReference type="ARBA" id="ARBA00022801"/>
    </source>
</evidence>
<dbReference type="CDD" id="cd06225">
    <property type="entry name" value="HAMP"/>
    <property type="match status" value="1"/>
</dbReference>
<evidence type="ECO:0000256" key="7">
    <source>
        <dbReference type="SAM" id="Phobius"/>
    </source>
</evidence>
<dbReference type="SMART" id="SM00304">
    <property type="entry name" value="HAMP"/>
    <property type="match status" value="1"/>
</dbReference>
<dbReference type="GO" id="GO:0016020">
    <property type="term" value="C:membrane"/>
    <property type="evidence" value="ECO:0007669"/>
    <property type="project" value="InterPro"/>
</dbReference>
<dbReference type="Gene3D" id="3.60.40.10">
    <property type="entry name" value="PPM-type phosphatase domain"/>
    <property type="match status" value="1"/>
</dbReference>
<evidence type="ECO:0000313" key="9">
    <source>
        <dbReference type="EMBL" id="EMS81552.1"/>
    </source>
</evidence>
<dbReference type="SMART" id="SM00331">
    <property type="entry name" value="PP2C_SIG"/>
    <property type="match status" value="1"/>
</dbReference>
<feature type="domain" description="HAMP" evidence="8">
    <location>
        <begin position="325"/>
        <end position="378"/>
    </location>
</feature>
<comment type="subcellular location">
    <subcellularLocation>
        <location evidence="1">Cell membrane</location>
        <topology evidence="1">Multi-pass membrane protein</topology>
    </subcellularLocation>
</comment>
<dbReference type="InterPro" id="IPR001932">
    <property type="entry name" value="PPM-type_phosphatase-like_dom"/>
</dbReference>
<dbReference type="CDD" id="cd12912">
    <property type="entry name" value="PDC2_MCP_like"/>
    <property type="match status" value="1"/>
</dbReference>
<keyword evidence="3 7" id="KW-0812">Transmembrane</keyword>
<organism evidence="9 10">
    <name type="scientific">Desulfotignum phosphitoxidans DSM 13687</name>
    <dbReference type="NCBI Taxonomy" id="1286635"/>
    <lineage>
        <taxon>Bacteria</taxon>
        <taxon>Pseudomonadati</taxon>
        <taxon>Thermodesulfobacteriota</taxon>
        <taxon>Desulfobacteria</taxon>
        <taxon>Desulfobacterales</taxon>
        <taxon>Desulfobacteraceae</taxon>
        <taxon>Desulfotignum</taxon>
    </lineage>
</organism>
<protein>
    <submittedName>
        <fullName evidence="9">Phosphoserine phosphatase RsbU</fullName>
        <ecNumber evidence="9">3.1.3.3</ecNumber>
    </submittedName>
</protein>
<dbReference type="Pfam" id="PF00672">
    <property type="entry name" value="HAMP"/>
    <property type="match status" value="1"/>
</dbReference>